<dbReference type="GO" id="GO:0022412">
    <property type="term" value="P:cellular process involved in reproduction in multicellular organism"/>
    <property type="evidence" value="ECO:0007669"/>
    <property type="project" value="UniProtKB-ARBA"/>
</dbReference>
<evidence type="ECO:0000256" key="2">
    <source>
        <dbReference type="ARBA" id="ARBA00023134"/>
    </source>
</evidence>
<dbReference type="PROSITE" id="PS51419">
    <property type="entry name" value="RAB"/>
    <property type="match status" value="1"/>
</dbReference>
<dbReference type="PROSITE" id="PS51421">
    <property type="entry name" value="RAS"/>
    <property type="match status" value="1"/>
</dbReference>
<dbReference type="Proteomes" id="UP000292052">
    <property type="component" value="Unassembled WGS sequence"/>
</dbReference>
<dbReference type="PROSITE" id="PS51420">
    <property type="entry name" value="RHO"/>
    <property type="match status" value="1"/>
</dbReference>
<sequence>MSVRKKLIVVGDGNCGKTCLLTVFAKDQFSEEYLPTVFEADIVNMTLDDCNTVMLILLDTSGQEEYDRLRPIQYPGTDVVLICFSVVWPDSFDNVTEKWIPEVRHFCPKIPIVLVGTKNDLRSDSSVLEQLQKLDKKPVTTEAAEALAKQMRAVAYVECSAKTKFNVSKVFVTAANAAINYRPRKRVFNCTSFDNVTDKWIPEVRHFCPNVPVVLVGTKNDLRSDSSAFEKLDRLSPVLTEVAEAMAKKMKAVAYIKCSSKTRCGINSVFVTAARAALNPRSKKTF</sequence>
<evidence type="ECO:0000256" key="1">
    <source>
        <dbReference type="ARBA" id="ARBA00022741"/>
    </source>
</evidence>
<dbReference type="SUPFAM" id="SSF52540">
    <property type="entry name" value="P-loop containing nucleoside triphosphate hydrolases"/>
    <property type="match status" value="2"/>
</dbReference>
<dbReference type="InterPro" id="IPR003578">
    <property type="entry name" value="Small_GTPase_Rho"/>
</dbReference>
<dbReference type="SMART" id="SM00175">
    <property type="entry name" value="RAB"/>
    <property type="match status" value="1"/>
</dbReference>
<gene>
    <name evidence="3" type="ORF">BDFB_006583</name>
</gene>
<dbReference type="GO" id="GO:0001667">
    <property type="term" value="P:ameboidal-type cell migration"/>
    <property type="evidence" value="ECO:0007669"/>
    <property type="project" value="UniProtKB-ARBA"/>
</dbReference>
<dbReference type="GO" id="GO:0035099">
    <property type="term" value="P:hemocyte migration"/>
    <property type="evidence" value="ECO:0007669"/>
    <property type="project" value="UniProtKB-ARBA"/>
</dbReference>
<dbReference type="GO" id="GO:0003006">
    <property type="term" value="P:developmental process involved in reproduction"/>
    <property type="evidence" value="ECO:0007669"/>
    <property type="project" value="UniProtKB-ARBA"/>
</dbReference>
<dbReference type="AlphaFoldDB" id="A0A482W4Q9"/>
<name>A0A482W4Q9_ASBVE</name>
<dbReference type="FunFam" id="3.40.50.300:FF:000118">
    <property type="entry name" value="Rho-related GTP-binding protein RhoG"/>
    <property type="match status" value="1"/>
</dbReference>
<dbReference type="SMART" id="SM00173">
    <property type="entry name" value="RAS"/>
    <property type="match status" value="1"/>
</dbReference>
<accession>A0A482W4Q9</accession>
<dbReference type="EMBL" id="QDEB01028554">
    <property type="protein sequence ID" value="RZC40142.1"/>
    <property type="molecule type" value="Genomic_DNA"/>
</dbReference>
<dbReference type="SMART" id="SM00174">
    <property type="entry name" value="RHO"/>
    <property type="match status" value="2"/>
</dbReference>
<dbReference type="STRING" id="1661398.A0A482W4Q9"/>
<dbReference type="Gene3D" id="3.40.50.300">
    <property type="entry name" value="P-loop containing nucleotide triphosphate hydrolases"/>
    <property type="match status" value="2"/>
</dbReference>
<organism evidence="3 4">
    <name type="scientific">Asbolus verrucosus</name>
    <name type="common">Desert ironclad beetle</name>
    <dbReference type="NCBI Taxonomy" id="1661398"/>
    <lineage>
        <taxon>Eukaryota</taxon>
        <taxon>Metazoa</taxon>
        <taxon>Ecdysozoa</taxon>
        <taxon>Arthropoda</taxon>
        <taxon>Hexapoda</taxon>
        <taxon>Insecta</taxon>
        <taxon>Pterygota</taxon>
        <taxon>Neoptera</taxon>
        <taxon>Endopterygota</taxon>
        <taxon>Coleoptera</taxon>
        <taxon>Polyphaga</taxon>
        <taxon>Cucujiformia</taxon>
        <taxon>Tenebrionidae</taxon>
        <taxon>Pimeliinae</taxon>
        <taxon>Asbolus</taxon>
    </lineage>
</organism>
<keyword evidence="1" id="KW-0547">Nucleotide-binding</keyword>
<keyword evidence="2" id="KW-0342">GTP-binding</keyword>
<dbReference type="OrthoDB" id="8830751at2759"/>
<dbReference type="NCBIfam" id="TIGR00231">
    <property type="entry name" value="small_GTP"/>
    <property type="match status" value="1"/>
</dbReference>
<dbReference type="GO" id="GO:0005525">
    <property type="term" value="F:GTP binding"/>
    <property type="evidence" value="ECO:0007669"/>
    <property type="project" value="UniProtKB-KW"/>
</dbReference>
<dbReference type="InterPro" id="IPR027417">
    <property type="entry name" value="P-loop_NTPase"/>
</dbReference>
<dbReference type="PRINTS" id="PR00449">
    <property type="entry name" value="RASTRNSFRMNG"/>
</dbReference>
<dbReference type="InterPro" id="IPR005225">
    <property type="entry name" value="Small_GTP-bd"/>
</dbReference>
<evidence type="ECO:0000313" key="3">
    <source>
        <dbReference type="EMBL" id="RZC40142.1"/>
    </source>
</evidence>
<dbReference type="GO" id="GO:0003924">
    <property type="term" value="F:GTPase activity"/>
    <property type="evidence" value="ECO:0007669"/>
    <property type="project" value="InterPro"/>
</dbReference>
<reference evidence="3 4" key="1">
    <citation type="submission" date="2017-03" db="EMBL/GenBank/DDBJ databases">
        <title>Genome of the blue death feigning beetle - Asbolus verrucosus.</title>
        <authorList>
            <person name="Rider S.D."/>
        </authorList>
    </citation>
    <scope>NUCLEOTIDE SEQUENCE [LARGE SCALE GENOMIC DNA]</scope>
    <source>
        <strain evidence="3">Butters</strain>
        <tissue evidence="3">Head and leg muscle</tissue>
    </source>
</reference>
<dbReference type="PANTHER" id="PTHR24072">
    <property type="entry name" value="RHO FAMILY GTPASE"/>
    <property type="match status" value="1"/>
</dbReference>
<evidence type="ECO:0000313" key="4">
    <source>
        <dbReference type="Proteomes" id="UP000292052"/>
    </source>
</evidence>
<keyword evidence="4" id="KW-1185">Reference proteome</keyword>
<dbReference type="GO" id="GO:0035006">
    <property type="term" value="P:melanization defense response"/>
    <property type="evidence" value="ECO:0007669"/>
    <property type="project" value="UniProtKB-ARBA"/>
</dbReference>
<dbReference type="GO" id="GO:0007264">
    <property type="term" value="P:small GTPase-mediated signal transduction"/>
    <property type="evidence" value="ECO:0007669"/>
    <property type="project" value="InterPro"/>
</dbReference>
<dbReference type="Pfam" id="PF00071">
    <property type="entry name" value="Ras"/>
    <property type="match status" value="2"/>
</dbReference>
<comment type="caution">
    <text evidence="3">The sequence shown here is derived from an EMBL/GenBank/DDBJ whole genome shotgun (WGS) entry which is preliminary data.</text>
</comment>
<dbReference type="InterPro" id="IPR001806">
    <property type="entry name" value="Small_GTPase"/>
</dbReference>
<protein>
    <submittedName>
        <fullName evidence="3">Ras and/or Miro domain containing protein</fullName>
    </submittedName>
</protein>
<proteinExistence type="predicted"/>